<dbReference type="PANTHER" id="PTHR10778">
    <property type="entry name" value="SOLUTE CARRIER FAMILY 35 MEMBER B"/>
    <property type="match status" value="1"/>
</dbReference>
<keyword evidence="2" id="KW-0813">Transport</keyword>
<evidence type="ECO:0000313" key="8">
    <source>
        <dbReference type="EMBL" id="OLP78757.1"/>
    </source>
</evidence>
<evidence type="ECO:0000256" key="3">
    <source>
        <dbReference type="ARBA" id="ARBA00022692"/>
    </source>
</evidence>
<dbReference type="InterPro" id="IPR013657">
    <property type="entry name" value="SCL35B1-4/HUT1"/>
</dbReference>
<keyword evidence="8" id="KW-0762">Sugar transport</keyword>
<reference evidence="8 9" key="1">
    <citation type="submission" date="2016-02" db="EMBL/GenBank/DDBJ databases">
        <title>Genome analysis of coral dinoflagellate symbionts highlights evolutionary adaptations to a symbiotic lifestyle.</title>
        <authorList>
            <person name="Aranda M."/>
            <person name="Li Y."/>
            <person name="Liew Y.J."/>
            <person name="Baumgarten S."/>
            <person name="Simakov O."/>
            <person name="Wilson M."/>
            <person name="Piel J."/>
            <person name="Ashoor H."/>
            <person name="Bougouffa S."/>
            <person name="Bajic V.B."/>
            <person name="Ryu T."/>
            <person name="Ravasi T."/>
            <person name="Bayer T."/>
            <person name="Micklem G."/>
            <person name="Kim H."/>
            <person name="Bhak J."/>
            <person name="Lajeunesse T.C."/>
            <person name="Voolstra C.R."/>
        </authorList>
    </citation>
    <scope>NUCLEOTIDE SEQUENCE [LARGE SCALE GENOMIC DNA]</scope>
    <source>
        <strain evidence="8 9">CCMP2467</strain>
    </source>
</reference>
<dbReference type="Proteomes" id="UP000186817">
    <property type="component" value="Unassembled WGS sequence"/>
</dbReference>
<evidence type="ECO:0000256" key="6">
    <source>
        <dbReference type="SAM" id="MobiDB-lite"/>
    </source>
</evidence>
<keyword evidence="3 7" id="KW-0812">Transmembrane</keyword>
<evidence type="ECO:0000256" key="7">
    <source>
        <dbReference type="SAM" id="Phobius"/>
    </source>
</evidence>
<organism evidence="8 9">
    <name type="scientific">Symbiodinium microadriaticum</name>
    <name type="common">Dinoflagellate</name>
    <name type="synonym">Zooxanthella microadriatica</name>
    <dbReference type="NCBI Taxonomy" id="2951"/>
    <lineage>
        <taxon>Eukaryota</taxon>
        <taxon>Sar</taxon>
        <taxon>Alveolata</taxon>
        <taxon>Dinophyceae</taxon>
        <taxon>Suessiales</taxon>
        <taxon>Symbiodiniaceae</taxon>
        <taxon>Symbiodinium</taxon>
    </lineage>
</organism>
<accession>A0A1Q9C7A3</accession>
<evidence type="ECO:0000313" key="9">
    <source>
        <dbReference type="Proteomes" id="UP000186817"/>
    </source>
</evidence>
<feature type="transmembrane region" description="Helical" evidence="7">
    <location>
        <begin position="12"/>
        <end position="34"/>
    </location>
</feature>
<dbReference type="Pfam" id="PF08449">
    <property type="entry name" value="UAA"/>
    <property type="match status" value="1"/>
</dbReference>
<feature type="transmembrane region" description="Helical" evidence="7">
    <location>
        <begin position="173"/>
        <end position="202"/>
    </location>
</feature>
<gene>
    <name evidence="8" type="ORF">AK812_SmicGene41044</name>
</gene>
<evidence type="ECO:0000256" key="5">
    <source>
        <dbReference type="ARBA" id="ARBA00023136"/>
    </source>
</evidence>
<comment type="subcellular location">
    <subcellularLocation>
        <location evidence="1">Membrane</location>
        <topology evidence="1">Multi-pass membrane protein</topology>
    </subcellularLocation>
</comment>
<comment type="caution">
    <text evidence="8">The sequence shown here is derived from an EMBL/GenBank/DDBJ whole genome shotgun (WGS) entry which is preliminary data.</text>
</comment>
<dbReference type="GO" id="GO:0046964">
    <property type="term" value="F:3'-phosphoadenosine 5'-phosphosulfate transmembrane transporter activity"/>
    <property type="evidence" value="ECO:0007669"/>
    <property type="project" value="TreeGrafter"/>
</dbReference>
<dbReference type="GO" id="GO:0005789">
    <property type="term" value="C:endoplasmic reticulum membrane"/>
    <property type="evidence" value="ECO:0007669"/>
    <property type="project" value="TreeGrafter"/>
</dbReference>
<dbReference type="GO" id="GO:0000139">
    <property type="term" value="C:Golgi membrane"/>
    <property type="evidence" value="ECO:0007669"/>
    <property type="project" value="TreeGrafter"/>
</dbReference>
<keyword evidence="5 7" id="KW-0472">Membrane</keyword>
<feature type="transmembrane region" description="Helical" evidence="7">
    <location>
        <begin position="121"/>
        <end position="139"/>
    </location>
</feature>
<dbReference type="OrthoDB" id="1601at2759"/>
<dbReference type="AlphaFoldDB" id="A0A1Q9C7A3"/>
<evidence type="ECO:0000256" key="2">
    <source>
        <dbReference type="ARBA" id="ARBA00022448"/>
    </source>
</evidence>
<name>A0A1Q9C7A3_SYMMI</name>
<keyword evidence="4 7" id="KW-1133">Transmembrane helix</keyword>
<feature type="region of interest" description="Disordered" evidence="6">
    <location>
        <begin position="516"/>
        <end position="541"/>
    </location>
</feature>
<dbReference type="PANTHER" id="PTHR10778:SF13">
    <property type="entry name" value="ADENOSINE 3'-PHOSPHO 5'-PHOSPHOSULFATE TRANSPORTER 1"/>
    <property type="match status" value="1"/>
</dbReference>
<proteinExistence type="predicted"/>
<protein>
    <submittedName>
        <fullName evidence="8">UDP-galactose/UDP-glucose transporter 5B</fullName>
    </submittedName>
</protein>
<evidence type="ECO:0000256" key="1">
    <source>
        <dbReference type="ARBA" id="ARBA00004141"/>
    </source>
</evidence>
<dbReference type="EMBL" id="LSRX01001567">
    <property type="protein sequence ID" value="OLP78757.1"/>
    <property type="molecule type" value="Genomic_DNA"/>
</dbReference>
<evidence type="ECO:0000256" key="4">
    <source>
        <dbReference type="ARBA" id="ARBA00022989"/>
    </source>
</evidence>
<sequence>MDHGARPTVLQGILGTYVGIKVAMEIFLAFNASFQHIWLNERIMTVRYDDEMPPAQSSVVRMRKSIVSLSNVIASTCQYEALKHVSFVVQLRDGTRMLGKSFKTIPVMMWGMVVSGKRYSLTDWLLAAVVTAGITIFLISGPHRAPGEAGSLGAESEAKRVAPMRLSRSALSAFFPFILSFVEGTGCSTLAGLALLSGFLALDGLTSVMEEKLFKERTEREEPQPDPEQYAEFVKWFEAFNKATAKEGGKDMGGAGRILVKMLQFVQTPDLAKLRSKAQAFLRDASFLSLSAVAAQYFIYSQIREFGAVVFALTMNIRQEMLEAAHYPDKAVADDMASGFNLVGHLELPAGWAPDFRPASISASDLAALSRDGNQQIIRDVASSSSFTEELWQKSMEEAGEQRGQLTNRMPTQAAPAAEVPPPPPVEERPDMGWIPPPPPPYPEPRVLFTPDQSERFRQHAREAPLLYPNADSTSSSEVQAEVNRRLLQYVRQYEGEAEDLRGQVQQLIQEKEYLLAARGQQNPQGDRAYSGPQNPLGDRA</sequence>
<keyword evidence="9" id="KW-1185">Reference proteome</keyword>